<proteinExistence type="predicted"/>
<evidence type="ECO:0000313" key="5">
    <source>
        <dbReference type="Proteomes" id="UP000594220"/>
    </source>
</evidence>
<evidence type="ECO:0000256" key="1">
    <source>
        <dbReference type="ARBA" id="ARBA00022741"/>
    </source>
</evidence>
<dbReference type="SUPFAM" id="SSF56112">
    <property type="entry name" value="Protein kinase-like (PK-like)"/>
    <property type="match status" value="1"/>
</dbReference>
<dbReference type="GeneTree" id="ENSGT00940000158850"/>
<dbReference type="InterPro" id="IPR000719">
    <property type="entry name" value="Prot_kinase_dom"/>
</dbReference>
<evidence type="ECO:0000259" key="3">
    <source>
        <dbReference type="PROSITE" id="PS50011"/>
    </source>
</evidence>
<reference evidence="4" key="2">
    <citation type="submission" date="2025-09" db="UniProtKB">
        <authorList>
            <consortium name="Ensembl"/>
        </authorList>
    </citation>
    <scope>IDENTIFICATION</scope>
</reference>
<dbReference type="InterPro" id="IPR050198">
    <property type="entry name" value="Non-receptor_tyrosine_kinases"/>
</dbReference>
<sequence>MEHGSLSDYLRTQRGSFSKETLLGMCQDVCEGMAYLEENRVIHRDLVCLQSLLFSGPHVSLFAFSRYVLDDQYTSSTGTKFPVKWSAPEVFSYSNYSTKSDVWSFGVLMWEVFSEGKIPYENRSNGEVVEEINAGFRLYKPKLASKAIYELMNCCWKMKEDRPRFSTLLYQLNEISELDL</sequence>
<dbReference type="Ensembl" id="ENSCPRT00005022144.1">
    <property type="protein sequence ID" value="ENSCPRP00005018912.1"/>
    <property type="gene ID" value="ENSCPRG00005013241.1"/>
</dbReference>
<evidence type="ECO:0000313" key="4">
    <source>
        <dbReference type="Ensembl" id="ENSCPRP00005018912.1"/>
    </source>
</evidence>
<dbReference type="Proteomes" id="UP000594220">
    <property type="component" value="Unplaced"/>
</dbReference>
<dbReference type="Gene3D" id="1.10.510.10">
    <property type="entry name" value="Transferase(Phosphotransferase) domain 1"/>
    <property type="match status" value="1"/>
</dbReference>
<dbReference type="InterPro" id="IPR001245">
    <property type="entry name" value="Ser-Thr/Tyr_kinase_cat_dom"/>
</dbReference>
<evidence type="ECO:0000256" key="2">
    <source>
        <dbReference type="ARBA" id="ARBA00022840"/>
    </source>
</evidence>
<dbReference type="PROSITE" id="PS50011">
    <property type="entry name" value="PROTEIN_KINASE_DOM"/>
    <property type="match status" value="1"/>
</dbReference>
<dbReference type="GO" id="GO:0005524">
    <property type="term" value="F:ATP binding"/>
    <property type="evidence" value="ECO:0007669"/>
    <property type="project" value="UniProtKB-KW"/>
</dbReference>
<name>A0A7M4F315_CROPO</name>
<dbReference type="GO" id="GO:0004672">
    <property type="term" value="F:protein kinase activity"/>
    <property type="evidence" value="ECO:0007669"/>
    <property type="project" value="InterPro"/>
</dbReference>
<keyword evidence="2" id="KW-0067">ATP-binding</keyword>
<feature type="domain" description="Protein kinase" evidence="3">
    <location>
        <begin position="1"/>
        <end position="176"/>
    </location>
</feature>
<dbReference type="PANTHER" id="PTHR24418">
    <property type="entry name" value="TYROSINE-PROTEIN KINASE"/>
    <property type="match status" value="1"/>
</dbReference>
<keyword evidence="1" id="KW-0547">Nucleotide-binding</keyword>
<protein>
    <recommendedName>
        <fullName evidence="3">Protein kinase domain-containing protein</fullName>
    </recommendedName>
</protein>
<dbReference type="AlphaFoldDB" id="A0A7M4F315"/>
<keyword evidence="5" id="KW-1185">Reference proteome</keyword>
<organism evidence="4 5">
    <name type="scientific">Crocodylus porosus</name>
    <name type="common">Saltwater crocodile</name>
    <name type="synonym">Estuarine crocodile</name>
    <dbReference type="NCBI Taxonomy" id="8502"/>
    <lineage>
        <taxon>Eukaryota</taxon>
        <taxon>Metazoa</taxon>
        <taxon>Chordata</taxon>
        <taxon>Craniata</taxon>
        <taxon>Vertebrata</taxon>
        <taxon>Euteleostomi</taxon>
        <taxon>Archelosauria</taxon>
        <taxon>Archosauria</taxon>
        <taxon>Crocodylia</taxon>
        <taxon>Longirostres</taxon>
        <taxon>Crocodylidae</taxon>
        <taxon>Crocodylus</taxon>
    </lineage>
</organism>
<dbReference type="Pfam" id="PF07714">
    <property type="entry name" value="PK_Tyr_Ser-Thr"/>
    <property type="match status" value="1"/>
</dbReference>
<accession>A0A7M4F315</accession>
<dbReference type="PRINTS" id="PR00109">
    <property type="entry name" value="TYRKINASE"/>
</dbReference>
<reference evidence="4" key="1">
    <citation type="submission" date="2025-08" db="UniProtKB">
        <authorList>
            <consortium name="Ensembl"/>
        </authorList>
    </citation>
    <scope>IDENTIFICATION</scope>
</reference>
<dbReference type="InterPro" id="IPR011009">
    <property type="entry name" value="Kinase-like_dom_sf"/>
</dbReference>